<dbReference type="Gene3D" id="3.40.50.300">
    <property type="entry name" value="P-loop containing nucleotide triphosphate hydrolases"/>
    <property type="match status" value="1"/>
</dbReference>
<evidence type="ECO:0000313" key="7">
    <source>
        <dbReference type="Proteomes" id="UP000633136"/>
    </source>
</evidence>
<evidence type="ECO:0000256" key="1">
    <source>
        <dbReference type="ARBA" id="ARBA00004496"/>
    </source>
</evidence>
<dbReference type="GO" id="GO:0003746">
    <property type="term" value="F:translation elongation factor activity"/>
    <property type="evidence" value="ECO:0007669"/>
    <property type="project" value="UniProtKB-KW"/>
</dbReference>
<reference evidence="6" key="1">
    <citation type="journal article" date="2014" name="Int. J. Syst. Evol. Microbiol.">
        <title>Complete genome sequence of Corynebacterium casei LMG S-19264T (=DSM 44701T), isolated from a smear-ripened cheese.</title>
        <authorList>
            <consortium name="US DOE Joint Genome Institute (JGI-PGF)"/>
            <person name="Walter F."/>
            <person name="Albersmeier A."/>
            <person name="Kalinowski J."/>
            <person name="Ruckert C."/>
        </authorList>
    </citation>
    <scope>NUCLEOTIDE SEQUENCE</scope>
    <source>
        <strain evidence="6">CGMCC 1.15388</strain>
    </source>
</reference>
<keyword evidence="3" id="KW-0648">Protein biosynthesis</keyword>
<evidence type="ECO:0000259" key="5">
    <source>
        <dbReference type="PROSITE" id="PS51722"/>
    </source>
</evidence>
<dbReference type="SUPFAM" id="SSF52540">
    <property type="entry name" value="P-loop containing nucleoside triphosphate hydrolases"/>
    <property type="match status" value="1"/>
</dbReference>
<feature type="domain" description="Tr-type G" evidence="5">
    <location>
        <begin position="1"/>
        <end position="172"/>
    </location>
</feature>
<keyword evidence="2" id="KW-0963">Cytoplasm</keyword>
<dbReference type="EMBL" id="BMIS01000008">
    <property type="protein sequence ID" value="GGE72062.1"/>
    <property type="molecule type" value="Genomic_DNA"/>
</dbReference>
<dbReference type="Pfam" id="PF25461">
    <property type="entry name" value="Beta-barrel_SelB"/>
    <property type="match status" value="1"/>
</dbReference>
<keyword evidence="6" id="KW-0251">Elongation factor</keyword>
<evidence type="ECO:0000256" key="2">
    <source>
        <dbReference type="ARBA" id="ARBA00022490"/>
    </source>
</evidence>
<evidence type="ECO:0000256" key="4">
    <source>
        <dbReference type="ARBA" id="ARBA00023134"/>
    </source>
</evidence>
<proteinExistence type="predicted"/>
<dbReference type="Pfam" id="PF09107">
    <property type="entry name" value="WHD_3rd_SelB"/>
    <property type="match status" value="1"/>
</dbReference>
<dbReference type="GO" id="GO:0003924">
    <property type="term" value="F:GTPase activity"/>
    <property type="evidence" value="ECO:0007669"/>
    <property type="project" value="InterPro"/>
</dbReference>
<dbReference type="InterPro" id="IPR027417">
    <property type="entry name" value="P-loop_NTPase"/>
</dbReference>
<dbReference type="GO" id="GO:0003723">
    <property type="term" value="F:RNA binding"/>
    <property type="evidence" value="ECO:0007669"/>
    <property type="project" value="InterPro"/>
</dbReference>
<protein>
    <submittedName>
        <fullName evidence="6">Selenocysteine-specific translation elongation factor</fullName>
    </submittedName>
</protein>
<dbReference type="InterPro" id="IPR057335">
    <property type="entry name" value="Beta-barrel_SelB"/>
</dbReference>
<keyword evidence="7" id="KW-1185">Reference proteome</keyword>
<sequence length="595" mass="63594">MYVVATAGHVDHGKSTLVRALTGTEPDRWDEEHRRGLTIDLGFAATTLPSGQDVSFVDVPGHERFLGNMLSGLGPAPVVCFVVAADQGWQAQSSDHRDAAAALGIDTGLIVITRADLAPDRVPDVLEQVREELAGTSLRAAPAVAVSAATGEGLDHLRTALDDVLSAAETPAEDEPVRLWADRAFSLRGAGTVVTGTLAAGRLEREQRLHLLGEDVDAPVTVRGLQSHGKDVPSVRAANRVAINLRGVSAEQLGRGHVLLTPEDWHLTDTLDVRHASGQDFSQTPQSVTVHVGTAAVSARCRRFDEAHARLTLSRPLPLQVGDRLLVRSSGRRTVLTGAQVLDVDVPPLTRRGDGARRTRTLSQMSIAGDLRDEVRRRCVVTVESLRQMGIPEPDTLPAAVRRLGAWLVDAEQVGTWVGQLRTATETHLCEHPLSAGLSQGAAADALNLPDHSLLGPIIGEAGLHQSSGRISTADGHRDLGAAEGSVSALEEELNNRPFSAPEAHRLTQLGLSDRELAAAERQGRLLRLPGGVVLLPSSPARAMRELSSLEQPFTVSAARQVLGTSRRTAVPLLGHLDRRGWTRRVDSALREIVS</sequence>
<dbReference type="InterPro" id="IPR036388">
    <property type="entry name" value="WH-like_DNA-bd_sf"/>
</dbReference>
<name>A0A917AT18_9MICC</name>
<dbReference type="InterPro" id="IPR036390">
    <property type="entry name" value="WH_DNA-bd_sf"/>
</dbReference>
<dbReference type="GO" id="GO:0005737">
    <property type="term" value="C:cytoplasm"/>
    <property type="evidence" value="ECO:0007669"/>
    <property type="project" value="UniProtKB-SubCell"/>
</dbReference>
<reference evidence="6" key="2">
    <citation type="submission" date="2020-09" db="EMBL/GenBank/DDBJ databases">
        <authorList>
            <person name="Sun Q."/>
            <person name="Zhou Y."/>
        </authorList>
    </citation>
    <scope>NUCLEOTIDE SEQUENCE</scope>
    <source>
        <strain evidence="6">CGMCC 1.15388</strain>
    </source>
</reference>
<dbReference type="InterPro" id="IPR050055">
    <property type="entry name" value="EF-Tu_GTPase"/>
</dbReference>
<dbReference type="GO" id="GO:0001514">
    <property type="term" value="P:selenocysteine incorporation"/>
    <property type="evidence" value="ECO:0007669"/>
    <property type="project" value="InterPro"/>
</dbReference>
<organism evidence="6 7">
    <name type="scientific">Nesterenkonia cremea</name>
    <dbReference type="NCBI Taxonomy" id="1882340"/>
    <lineage>
        <taxon>Bacteria</taxon>
        <taxon>Bacillati</taxon>
        <taxon>Actinomycetota</taxon>
        <taxon>Actinomycetes</taxon>
        <taxon>Micrococcales</taxon>
        <taxon>Micrococcaceae</taxon>
        <taxon>Nesterenkonia</taxon>
    </lineage>
</organism>
<comment type="subcellular location">
    <subcellularLocation>
        <location evidence="1">Cytoplasm</location>
    </subcellularLocation>
</comment>
<dbReference type="InterPro" id="IPR004535">
    <property type="entry name" value="Transl_elong_SelB"/>
</dbReference>
<dbReference type="Gene3D" id="1.10.10.10">
    <property type="entry name" value="Winged helix-like DNA-binding domain superfamily/Winged helix DNA-binding domain"/>
    <property type="match status" value="1"/>
</dbReference>
<accession>A0A917AT18</accession>
<dbReference type="Pfam" id="PF00009">
    <property type="entry name" value="GTP_EFTU"/>
    <property type="match status" value="1"/>
</dbReference>
<dbReference type="InterPro" id="IPR009000">
    <property type="entry name" value="Transl_B-barrel_sf"/>
</dbReference>
<keyword evidence="4" id="KW-0342">GTP-binding</keyword>
<dbReference type="RefSeq" id="WP_188685058.1">
    <property type="nucleotide sequence ID" value="NZ_BMIS01000008.1"/>
</dbReference>
<evidence type="ECO:0000256" key="3">
    <source>
        <dbReference type="ARBA" id="ARBA00022917"/>
    </source>
</evidence>
<dbReference type="PANTHER" id="PTHR43721">
    <property type="entry name" value="ELONGATION FACTOR TU-RELATED"/>
    <property type="match status" value="1"/>
</dbReference>
<dbReference type="PANTHER" id="PTHR43721:SF22">
    <property type="entry name" value="ELONGATION FACTOR TU, MITOCHONDRIAL"/>
    <property type="match status" value="1"/>
</dbReference>
<dbReference type="GO" id="GO:0005525">
    <property type="term" value="F:GTP binding"/>
    <property type="evidence" value="ECO:0007669"/>
    <property type="project" value="UniProtKB-KW"/>
</dbReference>
<dbReference type="Gene3D" id="2.40.30.10">
    <property type="entry name" value="Translation factors"/>
    <property type="match status" value="1"/>
</dbReference>
<gene>
    <name evidence="6" type="ORF">GCM10011401_18840</name>
</gene>
<dbReference type="InterPro" id="IPR000795">
    <property type="entry name" value="T_Tr_GTP-bd_dom"/>
</dbReference>
<dbReference type="Proteomes" id="UP000633136">
    <property type="component" value="Unassembled WGS sequence"/>
</dbReference>
<dbReference type="AlphaFoldDB" id="A0A917AT18"/>
<dbReference type="InterPro" id="IPR015191">
    <property type="entry name" value="SelB_WHD4"/>
</dbReference>
<dbReference type="SUPFAM" id="SSF46785">
    <property type="entry name" value="Winged helix' DNA-binding domain"/>
    <property type="match status" value="1"/>
</dbReference>
<dbReference type="PROSITE" id="PS51722">
    <property type="entry name" value="G_TR_2"/>
    <property type="match status" value="1"/>
</dbReference>
<evidence type="ECO:0000313" key="6">
    <source>
        <dbReference type="EMBL" id="GGE72062.1"/>
    </source>
</evidence>
<dbReference type="NCBIfam" id="TIGR00475">
    <property type="entry name" value="selB"/>
    <property type="match status" value="1"/>
</dbReference>
<keyword evidence="4" id="KW-0547">Nucleotide-binding</keyword>
<dbReference type="SUPFAM" id="SSF50447">
    <property type="entry name" value="Translation proteins"/>
    <property type="match status" value="1"/>
</dbReference>
<comment type="caution">
    <text evidence="6">The sequence shown here is derived from an EMBL/GenBank/DDBJ whole genome shotgun (WGS) entry which is preliminary data.</text>
</comment>